<dbReference type="PANTHER" id="PTHR30531:SF14">
    <property type="entry name" value="SURFACE PRESENTATION OF ANTIGENS PROTEIN SPAS"/>
    <property type="match status" value="1"/>
</dbReference>
<evidence type="ECO:0000313" key="11">
    <source>
        <dbReference type="Proteomes" id="UP000283255"/>
    </source>
</evidence>
<feature type="transmembrane region" description="Helical" evidence="9">
    <location>
        <begin position="28"/>
        <end position="45"/>
    </location>
</feature>
<dbReference type="Gene3D" id="3.40.1690.10">
    <property type="entry name" value="secretion proteins EscU"/>
    <property type="match status" value="1"/>
</dbReference>
<dbReference type="AlphaFoldDB" id="A0A418YE25"/>
<gene>
    <name evidence="10" type="ORF">D1Z90_11945</name>
</gene>
<comment type="similarity">
    <text evidence="2">Belongs to the type III secretion exporter family.</text>
</comment>
<proteinExistence type="inferred from homology"/>
<evidence type="ECO:0000256" key="2">
    <source>
        <dbReference type="ARBA" id="ARBA00010690"/>
    </source>
</evidence>
<dbReference type="InterPro" id="IPR006307">
    <property type="entry name" value="BsaZ-like"/>
</dbReference>
<evidence type="ECO:0000256" key="6">
    <source>
        <dbReference type="ARBA" id="ARBA00023026"/>
    </source>
</evidence>
<evidence type="ECO:0000256" key="9">
    <source>
        <dbReference type="SAM" id="Phobius"/>
    </source>
</evidence>
<sequence length="353" mass="40132">MSEKTEKPTQKKLRDAKAKGQVAKSKEIVSLATLLAVFAYFWLFGHDMLKDVAALFDISTLYYERGFAEAAKEIMMVFVIAMMEMLLPLLLLVFVVAIVANLAQSGLIFSAESIKPELKKINPAEGVKKIFSIKNLLEFVKSVIKIAMLGYTAYFIIEKELNNLMFIPYCGAGCALSMSASMVMTMILYCLGVFVFLAAADYLMEKHQHIKQLKMSMDEIKREYKETEGSPEIKGKRKQIHQEMMNEEIETNVKNADVVVTNPTRIAVAIRYDGTEAPLPWVTAKGEFMMAQKIRKLAEKHNVPIVRRKYLARGMFATLEPGEFITSEFIEPVAEVLKWLRDVNEQYDDLYDD</sequence>
<dbReference type="NCBIfam" id="TIGR01404">
    <property type="entry name" value="FlhB_rel_III"/>
    <property type="match status" value="1"/>
</dbReference>
<keyword evidence="8" id="KW-0175">Coiled coil</keyword>
<keyword evidence="11" id="KW-1185">Reference proteome</keyword>
<name>A0A418YE25_9GAMM</name>
<feature type="transmembrane region" description="Helical" evidence="9">
    <location>
        <begin position="186"/>
        <end position="204"/>
    </location>
</feature>
<comment type="caution">
    <text evidence="10">The sequence shown here is derived from an EMBL/GenBank/DDBJ whole genome shotgun (WGS) entry which is preliminary data.</text>
</comment>
<evidence type="ECO:0000256" key="4">
    <source>
        <dbReference type="ARBA" id="ARBA00022692"/>
    </source>
</evidence>
<evidence type="ECO:0000313" key="10">
    <source>
        <dbReference type="EMBL" id="RJG42795.1"/>
    </source>
</evidence>
<dbReference type="InterPro" id="IPR006135">
    <property type="entry name" value="T3SS_substrate_exporter"/>
</dbReference>
<protein>
    <submittedName>
        <fullName evidence="10">EscU/YscU/HrcU family type III secretion system export apparatus switch protein</fullName>
    </submittedName>
</protein>
<reference evidence="10 11" key="1">
    <citation type="submission" date="2018-09" db="EMBL/GenBank/DDBJ databases">
        <authorList>
            <person name="Wang F."/>
        </authorList>
    </citation>
    <scope>NUCLEOTIDE SEQUENCE [LARGE SCALE GENOMIC DNA]</scope>
    <source>
        <strain evidence="10 11">PLHSC7-2</strain>
    </source>
</reference>
<reference evidence="10 11" key="2">
    <citation type="submission" date="2019-01" db="EMBL/GenBank/DDBJ databases">
        <title>Motilimonas pumilus sp. nov., isolated from the gut of sea cucumber (Apostichopus japonicus).</title>
        <authorList>
            <person name="Wang F.-Q."/>
            <person name="Ren L.-H."/>
            <person name="Lin Y.-W."/>
            <person name="Sun G.-H."/>
            <person name="Du Z.-J."/>
            <person name="Zhao J.-X."/>
            <person name="Liu X.-J."/>
            <person name="Liu L.-J."/>
        </authorList>
    </citation>
    <scope>NUCLEOTIDE SEQUENCE [LARGE SCALE GENOMIC DNA]</scope>
    <source>
        <strain evidence="10 11">PLHSC7-2</strain>
    </source>
</reference>
<keyword evidence="7 9" id="KW-0472">Membrane</keyword>
<evidence type="ECO:0000256" key="3">
    <source>
        <dbReference type="ARBA" id="ARBA00022475"/>
    </source>
</evidence>
<organism evidence="10 11">
    <name type="scientific">Motilimonas pumila</name>
    <dbReference type="NCBI Taxonomy" id="2303987"/>
    <lineage>
        <taxon>Bacteria</taxon>
        <taxon>Pseudomonadati</taxon>
        <taxon>Pseudomonadota</taxon>
        <taxon>Gammaproteobacteria</taxon>
        <taxon>Alteromonadales</taxon>
        <taxon>Alteromonadales genera incertae sedis</taxon>
        <taxon>Motilimonas</taxon>
    </lineage>
</organism>
<dbReference type="GO" id="GO:0009306">
    <property type="term" value="P:protein secretion"/>
    <property type="evidence" value="ECO:0007669"/>
    <property type="project" value="InterPro"/>
</dbReference>
<comment type="subcellular location">
    <subcellularLocation>
        <location evidence="1">Cell membrane</location>
        <topology evidence="1">Multi-pass membrane protein</topology>
    </subcellularLocation>
</comment>
<evidence type="ECO:0000256" key="8">
    <source>
        <dbReference type="SAM" id="Coils"/>
    </source>
</evidence>
<dbReference type="RefSeq" id="WP_119910996.1">
    <property type="nucleotide sequence ID" value="NZ_QZCH01000014.1"/>
</dbReference>
<dbReference type="PRINTS" id="PR00950">
    <property type="entry name" value="TYPE3IMSPROT"/>
</dbReference>
<keyword evidence="4 9" id="KW-0812">Transmembrane</keyword>
<dbReference type="SUPFAM" id="SSF160544">
    <property type="entry name" value="EscU C-terminal domain-like"/>
    <property type="match status" value="1"/>
</dbReference>
<keyword evidence="6" id="KW-0843">Virulence</keyword>
<feature type="coiled-coil region" evidence="8">
    <location>
        <begin position="203"/>
        <end position="230"/>
    </location>
</feature>
<feature type="transmembrane region" description="Helical" evidence="9">
    <location>
        <begin position="139"/>
        <end position="157"/>
    </location>
</feature>
<dbReference type="InterPro" id="IPR029025">
    <property type="entry name" value="T3SS_substrate_exporter_C"/>
</dbReference>
<keyword evidence="5 9" id="KW-1133">Transmembrane helix</keyword>
<dbReference type="Pfam" id="PF01312">
    <property type="entry name" value="Bac_export_2"/>
    <property type="match status" value="1"/>
</dbReference>
<accession>A0A418YE25</accession>
<evidence type="ECO:0000256" key="5">
    <source>
        <dbReference type="ARBA" id="ARBA00022989"/>
    </source>
</evidence>
<dbReference type="Proteomes" id="UP000283255">
    <property type="component" value="Unassembled WGS sequence"/>
</dbReference>
<evidence type="ECO:0000256" key="7">
    <source>
        <dbReference type="ARBA" id="ARBA00023136"/>
    </source>
</evidence>
<feature type="transmembrane region" description="Helical" evidence="9">
    <location>
        <begin position="74"/>
        <end position="100"/>
    </location>
</feature>
<dbReference type="EMBL" id="QZCH01000014">
    <property type="protein sequence ID" value="RJG42795.1"/>
    <property type="molecule type" value="Genomic_DNA"/>
</dbReference>
<dbReference type="GO" id="GO:0005886">
    <property type="term" value="C:plasma membrane"/>
    <property type="evidence" value="ECO:0007669"/>
    <property type="project" value="UniProtKB-SubCell"/>
</dbReference>
<dbReference type="PANTHER" id="PTHR30531">
    <property type="entry name" value="FLAGELLAR BIOSYNTHETIC PROTEIN FLHB"/>
    <property type="match status" value="1"/>
</dbReference>
<dbReference type="OrthoDB" id="9807950at2"/>
<keyword evidence="3" id="KW-1003">Cell membrane</keyword>
<evidence type="ECO:0000256" key="1">
    <source>
        <dbReference type="ARBA" id="ARBA00004651"/>
    </source>
</evidence>